<feature type="domain" description="Cytidyltransferase-like" evidence="3">
    <location>
        <begin position="19"/>
        <end position="84"/>
    </location>
</feature>
<dbReference type="InterPro" id="IPR004821">
    <property type="entry name" value="Cyt_trans-like"/>
</dbReference>
<reference evidence="4 5" key="1">
    <citation type="submission" date="2015-01" db="EMBL/GenBank/DDBJ databases">
        <title>Deinococcus puniceus/DY1/ whole genome sequencing.</title>
        <authorList>
            <person name="Kim M.K."/>
            <person name="Srinivasan S."/>
            <person name="Lee J.-J."/>
        </authorList>
    </citation>
    <scope>NUCLEOTIDE SEQUENCE [LARGE SCALE GENOMIC DNA]</scope>
    <source>
        <strain evidence="4 5">DY1</strain>
    </source>
</reference>
<evidence type="ECO:0000313" key="4">
    <source>
        <dbReference type="EMBL" id="ANE43414.1"/>
    </source>
</evidence>
<dbReference type="EMBL" id="CP011387">
    <property type="protein sequence ID" value="ANE43414.1"/>
    <property type="molecule type" value="Genomic_DNA"/>
</dbReference>
<dbReference type="OrthoDB" id="9786141at2"/>
<evidence type="ECO:0000259" key="3">
    <source>
        <dbReference type="Pfam" id="PF01467"/>
    </source>
</evidence>
<dbReference type="Pfam" id="PF01467">
    <property type="entry name" value="CTP_transf_like"/>
    <property type="match status" value="1"/>
</dbReference>
<dbReference type="KEGG" id="dpu:SU48_06135"/>
<sequence>MSPGGPRVISKVNAGVPAVFVGRFQPPHAAHVATIIQALGRAPRVLVLVGSANLARSIRNPFSAPERARMLRAALQEAGADVRQVRFRALSDHFDANRWAADVRWQAAQVFGPAQAVALVGFEKDASTAYLRWFPGWSRLPVPEAPGLNATDTRAALFEGLPLPPGLPESVRAFLTQFALTPAFARLQAEWHAVRRLQAALPAGAHLQEERWVRLTAQHIWLQTRTQAIGRGLWELPGRVLAPGVQPGAVADTVFDHPARSLVAHTTAHVYRADPPPEPRYAASRPVLLTTALARPRRFFEDHHVILGRFLEAAAY</sequence>
<proteinExistence type="predicted"/>
<protein>
    <submittedName>
        <fullName evidence="4">ADP-ribose pyrophosphatase</fullName>
    </submittedName>
</protein>
<evidence type="ECO:0000256" key="2">
    <source>
        <dbReference type="ARBA" id="ARBA00022695"/>
    </source>
</evidence>
<dbReference type="AlphaFoldDB" id="A0A172T8Z4"/>
<dbReference type="InterPro" id="IPR014729">
    <property type="entry name" value="Rossmann-like_a/b/a_fold"/>
</dbReference>
<dbReference type="SUPFAM" id="SSF52374">
    <property type="entry name" value="Nucleotidylyl transferase"/>
    <property type="match status" value="1"/>
</dbReference>
<dbReference type="PANTHER" id="PTHR21342:SF0">
    <property type="entry name" value="BIFUNCTIONAL NMN ADENYLYLTRANSFERASE_NUDIX HYDROLASE"/>
    <property type="match status" value="1"/>
</dbReference>
<dbReference type="STRING" id="1182568.SU48_06135"/>
<evidence type="ECO:0000256" key="1">
    <source>
        <dbReference type="ARBA" id="ARBA00022679"/>
    </source>
</evidence>
<evidence type="ECO:0000313" key="5">
    <source>
        <dbReference type="Proteomes" id="UP000077363"/>
    </source>
</evidence>
<gene>
    <name evidence="4" type="ORF">SU48_06135</name>
</gene>
<dbReference type="Proteomes" id="UP000077363">
    <property type="component" value="Chromosome"/>
</dbReference>
<keyword evidence="1" id="KW-0808">Transferase</keyword>
<dbReference type="NCBIfam" id="TIGR00125">
    <property type="entry name" value="cyt_tran_rel"/>
    <property type="match status" value="1"/>
</dbReference>
<name>A0A172T8Z4_9DEIO</name>
<dbReference type="GO" id="GO:0016779">
    <property type="term" value="F:nucleotidyltransferase activity"/>
    <property type="evidence" value="ECO:0007669"/>
    <property type="project" value="UniProtKB-KW"/>
</dbReference>
<dbReference type="Gene3D" id="3.40.50.620">
    <property type="entry name" value="HUPs"/>
    <property type="match status" value="1"/>
</dbReference>
<dbReference type="PANTHER" id="PTHR21342">
    <property type="entry name" value="PHOSPHOPANTETHEINE ADENYLYLTRANSFERASE"/>
    <property type="match status" value="1"/>
</dbReference>
<dbReference type="NCBIfam" id="NF003789">
    <property type="entry name" value="PRK05379.2-1"/>
    <property type="match status" value="1"/>
</dbReference>
<dbReference type="RefSeq" id="WP_064014477.1">
    <property type="nucleotide sequence ID" value="NZ_CP011387.1"/>
</dbReference>
<organism evidence="4 5">
    <name type="scientific">Deinococcus puniceus</name>
    <dbReference type="NCBI Taxonomy" id="1182568"/>
    <lineage>
        <taxon>Bacteria</taxon>
        <taxon>Thermotogati</taxon>
        <taxon>Deinococcota</taxon>
        <taxon>Deinococci</taxon>
        <taxon>Deinococcales</taxon>
        <taxon>Deinococcaceae</taxon>
        <taxon>Deinococcus</taxon>
    </lineage>
</organism>
<accession>A0A172T8Z4</accession>
<dbReference type="PATRIC" id="fig|1182568.3.peg.1278"/>
<keyword evidence="5" id="KW-1185">Reference proteome</keyword>
<keyword evidence="2" id="KW-0548">Nucleotidyltransferase</keyword>